<dbReference type="Proteomes" id="UP001066276">
    <property type="component" value="Chromosome 11"/>
</dbReference>
<keyword evidence="3" id="KW-1185">Reference proteome</keyword>
<dbReference type="EMBL" id="JANPWB010000015">
    <property type="protein sequence ID" value="KAJ1092550.1"/>
    <property type="molecule type" value="Genomic_DNA"/>
</dbReference>
<feature type="compositionally biased region" description="Polar residues" evidence="1">
    <location>
        <begin position="90"/>
        <end position="100"/>
    </location>
</feature>
<accession>A0AAV7LLU1</accession>
<evidence type="ECO:0000313" key="2">
    <source>
        <dbReference type="EMBL" id="KAJ1092550.1"/>
    </source>
</evidence>
<protein>
    <submittedName>
        <fullName evidence="2">Uncharacterized protein</fullName>
    </submittedName>
</protein>
<organism evidence="2 3">
    <name type="scientific">Pleurodeles waltl</name>
    <name type="common">Iberian ribbed newt</name>
    <dbReference type="NCBI Taxonomy" id="8319"/>
    <lineage>
        <taxon>Eukaryota</taxon>
        <taxon>Metazoa</taxon>
        <taxon>Chordata</taxon>
        <taxon>Craniata</taxon>
        <taxon>Vertebrata</taxon>
        <taxon>Euteleostomi</taxon>
        <taxon>Amphibia</taxon>
        <taxon>Batrachia</taxon>
        <taxon>Caudata</taxon>
        <taxon>Salamandroidea</taxon>
        <taxon>Salamandridae</taxon>
        <taxon>Pleurodelinae</taxon>
        <taxon>Pleurodeles</taxon>
    </lineage>
</organism>
<reference evidence="2" key="1">
    <citation type="journal article" date="2022" name="bioRxiv">
        <title>Sequencing and chromosome-scale assembly of the giantPleurodeles waltlgenome.</title>
        <authorList>
            <person name="Brown T."/>
            <person name="Elewa A."/>
            <person name="Iarovenko S."/>
            <person name="Subramanian E."/>
            <person name="Araus A.J."/>
            <person name="Petzold A."/>
            <person name="Susuki M."/>
            <person name="Suzuki K.-i.T."/>
            <person name="Hayashi T."/>
            <person name="Toyoda A."/>
            <person name="Oliveira C."/>
            <person name="Osipova E."/>
            <person name="Leigh N.D."/>
            <person name="Simon A."/>
            <person name="Yun M.H."/>
        </authorList>
    </citation>
    <scope>NUCLEOTIDE SEQUENCE</scope>
    <source>
        <strain evidence="2">20211129_DDA</strain>
        <tissue evidence="2">Liver</tissue>
    </source>
</reference>
<feature type="region of interest" description="Disordered" evidence="1">
    <location>
        <begin position="44"/>
        <end position="124"/>
    </location>
</feature>
<evidence type="ECO:0000313" key="3">
    <source>
        <dbReference type="Proteomes" id="UP001066276"/>
    </source>
</evidence>
<name>A0AAV7LLU1_PLEWA</name>
<sequence>MAPKRARTVSDAHMSQVDFRSLSDLWKMAQTPGVDWALQKLTEGPDKDPQLVAAAPLPKQQRKAPGRYRDSSPGIRATTSMQPGAAAVVQSESTVQSPSSVPEGKPPDDVVGDTSLGAKDQINL</sequence>
<proteinExistence type="predicted"/>
<comment type="caution">
    <text evidence="2">The sequence shown here is derived from an EMBL/GenBank/DDBJ whole genome shotgun (WGS) entry which is preliminary data.</text>
</comment>
<dbReference type="AlphaFoldDB" id="A0AAV7LLU1"/>
<evidence type="ECO:0000256" key="1">
    <source>
        <dbReference type="SAM" id="MobiDB-lite"/>
    </source>
</evidence>
<gene>
    <name evidence="2" type="ORF">NDU88_005660</name>
</gene>